<evidence type="ECO:0000313" key="2">
    <source>
        <dbReference type="Proteomes" id="UP000236047"/>
    </source>
</evidence>
<proteinExistence type="predicted"/>
<keyword evidence="2" id="KW-1185">Reference proteome</keyword>
<comment type="caution">
    <text evidence="1">The sequence shown here is derived from an EMBL/GenBank/DDBJ whole genome shotgun (WGS) entry which is preliminary data.</text>
</comment>
<name>A0A2N8PAT0_STRNR</name>
<reference evidence="2" key="1">
    <citation type="submission" date="2015-09" db="EMBL/GenBank/DDBJ databases">
        <authorList>
            <person name="Graham D.E."/>
            <person name="Mahan K.M."/>
            <person name="Klingeman D.M."/>
            <person name="Fida T."/>
            <person name="Giannone R.J."/>
            <person name="Hettich R.L."/>
            <person name="Parry R.J."/>
            <person name="Spain J.C."/>
        </authorList>
    </citation>
    <scope>NUCLEOTIDE SEQUENCE [LARGE SCALE GENOMIC DNA]</scope>
    <source>
        <strain evidence="2">JCM 4701</strain>
    </source>
</reference>
<dbReference type="EMBL" id="LJSN01000003">
    <property type="protein sequence ID" value="PNE38123.1"/>
    <property type="molecule type" value="Genomic_DNA"/>
</dbReference>
<dbReference type="Proteomes" id="UP000236047">
    <property type="component" value="Unassembled WGS sequence"/>
</dbReference>
<accession>A0A2N8PAT0</accession>
<organism evidence="1 2">
    <name type="scientific">Streptomyces noursei</name>
    <name type="common">Streptomyces albulus</name>
    <dbReference type="NCBI Taxonomy" id="1971"/>
    <lineage>
        <taxon>Bacteria</taxon>
        <taxon>Bacillati</taxon>
        <taxon>Actinomycetota</taxon>
        <taxon>Actinomycetes</taxon>
        <taxon>Kitasatosporales</taxon>
        <taxon>Streptomycetaceae</taxon>
        <taxon>Streptomyces</taxon>
    </lineage>
</organism>
<dbReference type="RefSeq" id="WP_102925612.1">
    <property type="nucleotide sequence ID" value="NZ_LJSN01000003.1"/>
</dbReference>
<gene>
    <name evidence="1" type="ORF">AOB60_28810</name>
</gene>
<protein>
    <submittedName>
        <fullName evidence="1">Uncharacterized protein</fullName>
    </submittedName>
</protein>
<dbReference type="AlphaFoldDB" id="A0A2N8PAT0"/>
<sequence length="270" mass="29729">MNPRSPRTRLRDALLRVGEGRQVPEADLRTAVENALSELAQETLGERSRVGLVTLGSEDHSWGRNLGLRIADYDVGLPDLLWAADESALPPQVRESCPTLGQDEWEAALLVCKLILTVLESEPEPVPDDATQHPQCLPRPARALTRERFCQSLVAIAERPELPQDELTTQLRTTLLDFASETPDNEEAAQLIAVLPTEQPQPAMRMCLSRSRVSLAQVLLSADGCSVPGCVLDEFPDLNQDEWNAVIQVSGLTLLAFEAEPACATRQRPR</sequence>
<evidence type="ECO:0000313" key="1">
    <source>
        <dbReference type="EMBL" id="PNE38123.1"/>
    </source>
</evidence>